<dbReference type="InterPro" id="IPR027410">
    <property type="entry name" value="TCP-1-like_intermed_sf"/>
</dbReference>
<evidence type="ECO:0000256" key="4">
    <source>
        <dbReference type="ARBA" id="ARBA00023186"/>
    </source>
</evidence>
<dbReference type="InterPro" id="IPR027409">
    <property type="entry name" value="GroEL-like_apical_dom_sf"/>
</dbReference>
<dbReference type="PANTHER" id="PTHR11353">
    <property type="entry name" value="CHAPERONIN"/>
    <property type="match status" value="1"/>
</dbReference>
<protein>
    <submittedName>
        <fullName evidence="7">Uncharacterized protein</fullName>
    </submittedName>
</protein>
<dbReference type="PRINTS" id="PR00304">
    <property type="entry name" value="TCOMPLEXTCP1"/>
</dbReference>
<dbReference type="GO" id="GO:0051082">
    <property type="term" value="F:unfolded protein binding"/>
    <property type="evidence" value="ECO:0007669"/>
    <property type="project" value="InterPro"/>
</dbReference>
<keyword evidence="3 5" id="KW-0067">ATP-binding</keyword>
<evidence type="ECO:0000256" key="2">
    <source>
        <dbReference type="ARBA" id="ARBA00022741"/>
    </source>
</evidence>
<comment type="similarity">
    <text evidence="1 5">Belongs to the TCP-1 chaperonin family.</text>
</comment>
<dbReference type="Gene3D" id="3.50.7.10">
    <property type="entry name" value="GroEL"/>
    <property type="match status" value="1"/>
</dbReference>
<organism evidence="7">
    <name type="scientific">Hanusia phi</name>
    <dbReference type="NCBI Taxonomy" id="3032"/>
    <lineage>
        <taxon>Eukaryota</taxon>
        <taxon>Cryptophyceae</taxon>
        <taxon>Pyrenomonadales</taxon>
        <taxon>Geminigeraceae</taxon>
        <taxon>Hanusia</taxon>
    </lineage>
</organism>
<dbReference type="Gene3D" id="1.10.560.10">
    <property type="entry name" value="GroEL-like equatorial domain"/>
    <property type="match status" value="1"/>
</dbReference>
<dbReference type="GO" id="GO:0140662">
    <property type="term" value="F:ATP-dependent protein folding chaperone"/>
    <property type="evidence" value="ECO:0007669"/>
    <property type="project" value="InterPro"/>
</dbReference>
<dbReference type="EMBL" id="HBEO01001033">
    <property type="protein sequence ID" value="CAD8466309.1"/>
    <property type="molecule type" value="Transcribed_RNA"/>
</dbReference>
<dbReference type="EMBL" id="HBEO01001034">
    <property type="protein sequence ID" value="CAD8466310.1"/>
    <property type="molecule type" value="Transcribed_RNA"/>
</dbReference>
<name>A0A6T7LX05_9CRYP</name>
<dbReference type="PROSITE" id="PS00750">
    <property type="entry name" value="TCP1_1"/>
    <property type="match status" value="1"/>
</dbReference>
<keyword evidence="2 5" id="KW-0547">Nucleotide-binding</keyword>
<proteinExistence type="inferred from homology"/>
<dbReference type="AlphaFoldDB" id="A0A6T7LX05"/>
<dbReference type="GO" id="GO:0005524">
    <property type="term" value="F:ATP binding"/>
    <property type="evidence" value="ECO:0007669"/>
    <property type="project" value="UniProtKB-KW"/>
</dbReference>
<dbReference type="SUPFAM" id="SSF54849">
    <property type="entry name" value="GroEL-intermediate domain like"/>
    <property type="match status" value="1"/>
</dbReference>
<dbReference type="InterPro" id="IPR017998">
    <property type="entry name" value="Chaperone_TCP-1"/>
</dbReference>
<dbReference type="InterPro" id="IPR002423">
    <property type="entry name" value="Cpn60/GroEL/TCP-1"/>
</dbReference>
<dbReference type="GO" id="GO:0016887">
    <property type="term" value="F:ATP hydrolysis activity"/>
    <property type="evidence" value="ECO:0007669"/>
    <property type="project" value="InterPro"/>
</dbReference>
<accession>A0A6T7LX05</accession>
<dbReference type="InterPro" id="IPR027413">
    <property type="entry name" value="GROEL-like_equatorial_sf"/>
</dbReference>
<dbReference type="PROSITE" id="PS00995">
    <property type="entry name" value="TCP1_3"/>
    <property type="match status" value="1"/>
</dbReference>
<evidence type="ECO:0000256" key="5">
    <source>
        <dbReference type="RuleBase" id="RU004187"/>
    </source>
</evidence>
<keyword evidence="4 5" id="KW-0143">Chaperone</keyword>
<dbReference type="SUPFAM" id="SSF48592">
    <property type="entry name" value="GroEL equatorial domain-like"/>
    <property type="match status" value="1"/>
</dbReference>
<evidence type="ECO:0000313" key="7">
    <source>
        <dbReference type="EMBL" id="CAD8466310.1"/>
    </source>
</evidence>
<dbReference type="Gene3D" id="3.30.260.10">
    <property type="entry name" value="TCP-1-like chaperonin intermediate domain"/>
    <property type="match status" value="1"/>
</dbReference>
<evidence type="ECO:0000256" key="1">
    <source>
        <dbReference type="ARBA" id="ARBA00008020"/>
    </source>
</evidence>
<evidence type="ECO:0000256" key="3">
    <source>
        <dbReference type="ARBA" id="ARBA00022840"/>
    </source>
</evidence>
<dbReference type="InterPro" id="IPR002194">
    <property type="entry name" value="Chaperonin_TCP-1_CS"/>
</dbReference>
<gene>
    <name evidence="6" type="ORF">HPHI1048_LOCUS718</name>
    <name evidence="7" type="ORF">HPHI1048_LOCUS719</name>
</gene>
<sequence length="532" mass="60409">MDINCENFEHKKVSSLKEEGVNQIILISENLKSSYGPLSHDKMILNEYGDLTITNDGATIFKSIKFSNPLIKIFSDLSLQQDREIGDGTTGVVIFCSELLKKALNLIKKKIHPSTIIFSYRLALCYSLSQVKTLLSKSFIEINLSKIIQISKTSLAGKICNLSISKFSLICYQAVKSISVFDKDSNRIKCQKNLVTFLKIQGDSTYRTRLVDGICITDQTAAWDYEEKIISPGRIFCLSRDLQFPKIDLNYKFIFKKIEKIKDISKSSSKFFSGLIEKLLIYNSNFLITNKNIDNNLANLLKKNGIISLKRVSDEDFKKICIFTGCKLKVNLNILEDNSQYCMGKSEEIFEQLISNRIILTIRGCRFCCGNTILIRGPSNYMLDELSRGLWDSICIIKKSFEGNNFVIGGGSLEIFLSILLDKFSNLLKSKEELSVLEFSNSLLEIPKILFRNSRLDEINLINKIKTIYNVSLRTKNSSFKDIGVNLKTGFLQNNFEKGIIEPRTSKLKAFQIATEVVISLLRIDDIIVNKL</sequence>
<reference evidence="7" key="1">
    <citation type="submission" date="2021-01" db="EMBL/GenBank/DDBJ databases">
        <authorList>
            <person name="Corre E."/>
            <person name="Pelletier E."/>
            <person name="Niang G."/>
            <person name="Scheremetjew M."/>
            <person name="Finn R."/>
            <person name="Kale V."/>
            <person name="Holt S."/>
            <person name="Cochrane G."/>
            <person name="Meng A."/>
            <person name="Brown T."/>
            <person name="Cohen L."/>
        </authorList>
    </citation>
    <scope>NUCLEOTIDE SEQUENCE</scope>
    <source>
        <strain evidence="7">CCMP325</strain>
    </source>
</reference>
<evidence type="ECO:0000313" key="6">
    <source>
        <dbReference type="EMBL" id="CAD8466309.1"/>
    </source>
</evidence>
<dbReference type="Pfam" id="PF00118">
    <property type="entry name" value="Cpn60_TCP1"/>
    <property type="match status" value="1"/>
</dbReference>
<dbReference type="SUPFAM" id="SSF52029">
    <property type="entry name" value="GroEL apical domain-like"/>
    <property type="match status" value="1"/>
</dbReference>